<gene>
    <name evidence="10" type="ORF">A2837_02340</name>
</gene>
<sequence>MLFSYKAIDQNNVKREGTVEASNIDAAIATVQKRSYTVISIDPIEEAKSIFNLEIKWFQRIGNKEVVILSRQLATLFDAQVSALRIFRLLGSEAENPQLRNVLNDIADDLQAGSSISRSLGAHPTVFSPFYINMVRSGEESGSLEKSFNYLADYLDRTYQVVTKARNALVYPAFVIGVFVLVMGLMLTLVIPRISQILIDSGQELPIYTKIVIAISDLVTNYIGLILVVVSGGGAFLWRFVRTPVGKRAYDEFKISIPYVGDLFRKLYLTRICDNLSTMLASGISMVQALEVTAEVVDNAVFKEILENTLLEVKGGRSFADAIGEYPEIPGVLSQMAKVGEETGNLSEIMKTLAQFYNREVNNAVDTLIGLIEPVMIVLLGLGVGTLLASVLMPIYNLTASI</sequence>
<dbReference type="Proteomes" id="UP000176322">
    <property type="component" value="Unassembled WGS sequence"/>
</dbReference>
<name>A0A1F6BXU4_9BACT</name>
<evidence type="ECO:0000256" key="3">
    <source>
        <dbReference type="ARBA" id="ARBA00022475"/>
    </source>
</evidence>
<feature type="transmembrane region" description="Helical" evidence="8">
    <location>
        <begin position="169"/>
        <end position="191"/>
    </location>
</feature>
<dbReference type="GO" id="GO:0005886">
    <property type="term" value="C:plasma membrane"/>
    <property type="evidence" value="ECO:0007669"/>
    <property type="project" value="UniProtKB-SubCell"/>
</dbReference>
<protein>
    <recommendedName>
        <fullName evidence="9">Type II secretion system protein GspF domain-containing protein</fullName>
    </recommendedName>
</protein>
<evidence type="ECO:0000259" key="9">
    <source>
        <dbReference type="Pfam" id="PF00482"/>
    </source>
</evidence>
<evidence type="ECO:0000256" key="1">
    <source>
        <dbReference type="ARBA" id="ARBA00004429"/>
    </source>
</evidence>
<dbReference type="PANTHER" id="PTHR30012">
    <property type="entry name" value="GENERAL SECRETION PATHWAY PROTEIN"/>
    <property type="match status" value="1"/>
</dbReference>
<feature type="domain" description="Type II secretion system protein GspF" evidence="9">
    <location>
        <begin position="273"/>
        <end position="394"/>
    </location>
</feature>
<dbReference type="EMBL" id="MFKO01000008">
    <property type="protein sequence ID" value="OGG41337.1"/>
    <property type="molecule type" value="Genomic_DNA"/>
</dbReference>
<organism evidence="10 11">
    <name type="scientific">Candidatus Kaiserbacteria bacterium RIFCSPHIGHO2_01_FULL_46_22</name>
    <dbReference type="NCBI Taxonomy" id="1798475"/>
    <lineage>
        <taxon>Bacteria</taxon>
        <taxon>Candidatus Kaiseribacteriota</taxon>
    </lineage>
</organism>
<dbReference type="PANTHER" id="PTHR30012:SF0">
    <property type="entry name" value="TYPE II SECRETION SYSTEM PROTEIN F-RELATED"/>
    <property type="match status" value="1"/>
</dbReference>
<feature type="transmembrane region" description="Helical" evidence="8">
    <location>
        <begin position="375"/>
        <end position="396"/>
    </location>
</feature>
<dbReference type="PRINTS" id="PR00812">
    <property type="entry name" value="BCTERIALGSPF"/>
</dbReference>
<evidence type="ECO:0000256" key="2">
    <source>
        <dbReference type="ARBA" id="ARBA00005745"/>
    </source>
</evidence>
<comment type="subcellular location">
    <subcellularLocation>
        <location evidence="1">Cell inner membrane</location>
        <topology evidence="1">Multi-pass membrane protein</topology>
    </subcellularLocation>
</comment>
<evidence type="ECO:0000256" key="7">
    <source>
        <dbReference type="ARBA" id="ARBA00023136"/>
    </source>
</evidence>
<evidence type="ECO:0000256" key="8">
    <source>
        <dbReference type="SAM" id="Phobius"/>
    </source>
</evidence>
<proteinExistence type="inferred from homology"/>
<keyword evidence="3" id="KW-1003">Cell membrane</keyword>
<keyword evidence="5 8" id="KW-0812">Transmembrane</keyword>
<comment type="caution">
    <text evidence="10">The sequence shown here is derived from an EMBL/GenBank/DDBJ whole genome shotgun (WGS) entry which is preliminary data.</text>
</comment>
<reference evidence="10 11" key="1">
    <citation type="journal article" date="2016" name="Nat. Commun.">
        <title>Thousands of microbial genomes shed light on interconnected biogeochemical processes in an aquifer system.</title>
        <authorList>
            <person name="Anantharaman K."/>
            <person name="Brown C.T."/>
            <person name="Hug L.A."/>
            <person name="Sharon I."/>
            <person name="Castelle C.J."/>
            <person name="Probst A.J."/>
            <person name="Thomas B.C."/>
            <person name="Singh A."/>
            <person name="Wilkins M.J."/>
            <person name="Karaoz U."/>
            <person name="Brodie E.L."/>
            <person name="Williams K.H."/>
            <person name="Hubbard S.S."/>
            <person name="Banfield J.F."/>
        </authorList>
    </citation>
    <scope>NUCLEOTIDE SEQUENCE [LARGE SCALE GENOMIC DNA]</scope>
</reference>
<evidence type="ECO:0000256" key="4">
    <source>
        <dbReference type="ARBA" id="ARBA00022519"/>
    </source>
</evidence>
<keyword evidence="7 8" id="KW-0472">Membrane</keyword>
<dbReference type="InterPro" id="IPR042094">
    <property type="entry name" value="T2SS_GspF_sf"/>
</dbReference>
<comment type="similarity">
    <text evidence="2">Belongs to the GSP F family.</text>
</comment>
<feature type="transmembrane region" description="Helical" evidence="8">
    <location>
        <begin position="211"/>
        <end position="238"/>
    </location>
</feature>
<dbReference type="Pfam" id="PF00482">
    <property type="entry name" value="T2SSF"/>
    <property type="match status" value="2"/>
</dbReference>
<keyword evidence="4" id="KW-0997">Cell inner membrane</keyword>
<dbReference type="STRING" id="1798475.A2837_02340"/>
<evidence type="ECO:0000256" key="6">
    <source>
        <dbReference type="ARBA" id="ARBA00022989"/>
    </source>
</evidence>
<evidence type="ECO:0000313" key="11">
    <source>
        <dbReference type="Proteomes" id="UP000176322"/>
    </source>
</evidence>
<feature type="domain" description="Type II secretion system protein GspF" evidence="9">
    <location>
        <begin position="70"/>
        <end position="192"/>
    </location>
</feature>
<accession>A0A1F6BXU4</accession>
<dbReference type="InterPro" id="IPR018076">
    <property type="entry name" value="T2SS_GspF_dom"/>
</dbReference>
<keyword evidence="6 8" id="KW-1133">Transmembrane helix</keyword>
<evidence type="ECO:0000313" key="10">
    <source>
        <dbReference type="EMBL" id="OGG41337.1"/>
    </source>
</evidence>
<dbReference type="FunFam" id="1.20.81.30:FF:000001">
    <property type="entry name" value="Type II secretion system protein F"/>
    <property type="match status" value="1"/>
</dbReference>
<evidence type="ECO:0000256" key="5">
    <source>
        <dbReference type="ARBA" id="ARBA00022692"/>
    </source>
</evidence>
<dbReference type="Gene3D" id="1.20.81.30">
    <property type="entry name" value="Type II secretion system (T2SS), domain F"/>
    <property type="match status" value="2"/>
</dbReference>
<dbReference type="InterPro" id="IPR003004">
    <property type="entry name" value="GspF/PilC"/>
</dbReference>
<dbReference type="AlphaFoldDB" id="A0A1F6BXU4"/>